<dbReference type="PANTHER" id="PTHR31353:SF1">
    <property type="entry name" value="PROTEIN FAM98B"/>
    <property type="match status" value="1"/>
</dbReference>
<evidence type="ECO:0000313" key="4">
    <source>
        <dbReference type="Proteomes" id="UP000494165"/>
    </source>
</evidence>
<dbReference type="AlphaFoldDB" id="A0A8S1D002"/>
<feature type="region of interest" description="Disordered" evidence="2">
    <location>
        <begin position="294"/>
        <end position="424"/>
    </location>
</feature>
<dbReference type="EMBL" id="CADEPI010000057">
    <property type="protein sequence ID" value="CAB3370970.1"/>
    <property type="molecule type" value="Genomic_DNA"/>
</dbReference>
<gene>
    <name evidence="3" type="ORF">CLODIP_2_CD08353</name>
</gene>
<proteinExistence type="inferred from homology"/>
<evidence type="ECO:0000256" key="2">
    <source>
        <dbReference type="SAM" id="MobiDB-lite"/>
    </source>
</evidence>
<comment type="caution">
    <text evidence="3">The sequence shown here is derived from an EMBL/GenBank/DDBJ whole genome shotgun (WGS) entry which is preliminary data.</text>
</comment>
<dbReference type="PANTHER" id="PTHR31353">
    <property type="entry name" value="FAM98"/>
    <property type="match status" value="1"/>
</dbReference>
<dbReference type="Proteomes" id="UP000494165">
    <property type="component" value="Unassembled WGS sequence"/>
</dbReference>
<organism evidence="3 4">
    <name type="scientific">Cloeon dipterum</name>
    <dbReference type="NCBI Taxonomy" id="197152"/>
    <lineage>
        <taxon>Eukaryota</taxon>
        <taxon>Metazoa</taxon>
        <taxon>Ecdysozoa</taxon>
        <taxon>Arthropoda</taxon>
        <taxon>Hexapoda</taxon>
        <taxon>Insecta</taxon>
        <taxon>Pterygota</taxon>
        <taxon>Palaeoptera</taxon>
        <taxon>Ephemeroptera</taxon>
        <taxon>Pisciforma</taxon>
        <taxon>Baetidae</taxon>
        <taxon>Cloeon</taxon>
    </lineage>
</organism>
<feature type="compositionally biased region" description="Gly residues" evidence="2">
    <location>
        <begin position="408"/>
        <end position="417"/>
    </location>
</feature>
<accession>A0A8S1D002</accession>
<dbReference type="InterPro" id="IPR018797">
    <property type="entry name" value="FAM98"/>
</dbReference>
<feature type="compositionally biased region" description="Gly residues" evidence="2">
    <location>
        <begin position="329"/>
        <end position="341"/>
    </location>
</feature>
<dbReference type="GO" id="GO:0072669">
    <property type="term" value="C:tRNA-splicing ligase complex"/>
    <property type="evidence" value="ECO:0007669"/>
    <property type="project" value="TreeGrafter"/>
</dbReference>
<dbReference type="OrthoDB" id="512356at2759"/>
<evidence type="ECO:0008006" key="5">
    <source>
        <dbReference type="Google" id="ProtNLM"/>
    </source>
</evidence>
<name>A0A8S1D002_9INSE</name>
<evidence type="ECO:0000256" key="1">
    <source>
        <dbReference type="ARBA" id="ARBA00007218"/>
    </source>
</evidence>
<feature type="compositionally biased region" description="Gly residues" evidence="2">
    <location>
        <begin position="349"/>
        <end position="362"/>
    </location>
</feature>
<dbReference type="Pfam" id="PF10239">
    <property type="entry name" value="DUF2465"/>
    <property type="match status" value="1"/>
</dbReference>
<evidence type="ECO:0000313" key="3">
    <source>
        <dbReference type="EMBL" id="CAB3370970.1"/>
    </source>
</evidence>
<keyword evidence="4" id="KW-1185">Reference proteome</keyword>
<protein>
    <recommendedName>
        <fullName evidence="5">Protein FAM98A</fullName>
    </recommendedName>
</protein>
<reference evidence="3 4" key="1">
    <citation type="submission" date="2020-04" db="EMBL/GenBank/DDBJ databases">
        <authorList>
            <person name="Alioto T."/>
            <person name="Alioto T."/>
            <person name="Gomez Garrido J."/>
        </authorList>
    </citation>
    <scope>NUCLEOTIDE SEQUENCE [LARGE SCALE GENOMIC DNA]</scope>
</reference>
<comment type="similarity">
    <text evidence="1">Belongs to the FAM98 family.</text>
</comment>
<sequence length="424" mass="46968">MERATIEILQDVGYQGPMIDESRLLKAIEVGPASADFTELVAWLSQELKSLCSLDEHVSPITNPEDAEHFLMETSGFLKELGCPYSDLVEGPIIERLKTKASRNALLTYLLSELQAAKMIEANTPERNRPATQPVMTSPQEDLKKLMLALRFSKPPENISTAVLFTNVEKRLAETLQKSHSDLVGKAIFDKKLSAEQWKAIANEQKKMHNEFRIRRELLLTRLHVTAHSFQWPEKLKNKLDDMTNAFQERQRTLTKEPAVDISDLLAARLDILVLEKTSNSSVRKNTKSALNNVVIKKVPDRGGRPSEQAAPPKEMPSWQNKRIADAPRGGGGRGGGGGGYNNQRVQGNQGGYRGGGGGQDSGGYNQHDDRDRQTYKGGSGGRVQGGWSQKGSDTDRAFNNRGRGRGFRGGNRGGFRGGREQYQ</sequence>